<gene>
    <name evidence="2" type="ORF">RFI_13187</name>
</gene>
<keyword evidence="3" id="KW-1185">Reference proteome</keyword>
<feature type="compositionally biased region" description="Basic and acidic residues" evidence="1">
    <location>
        <begin position="1"/>
        <end position="10"/>
    </location>
</feature>
<feature type="region of interest" description="Disordered" evidence="1">
    <location>
        <begin position="66"/>
        <end position="106"/>
    </location>
</feature>
<sequence>SYQVHLEEIGKTNTTQETNKKNNKDTAISAVPVYETSWLEKYTKALAKGDSPILYDEQLLRSIEQHTQEELSKERNREPSPASATKIREAVNKKEDPNDSASDNTVELYRGGIRDEKLKVVVPMFQPPSSLNDISDEERKRSIEMINSPTMIAIHQTDNAVQRRESHFFPNICNDNTYPTKEAQYEITTTFSSIINAYKMAQVPSLLLSMVPEFAQVNQFKERQLILCDRTHYQEHLKFKVVLKPFDWASKIPVLNFLMDVSIVAHEDWVVNWAESRAEIVISNSSFRRFISVDEFCVIEKIQNTPNPNIGIEIYKALFVKTFIPYLRVPAIMFWKYTDYSDTYISVITKVAGMRCSAVK</sequence>
<feature type="compositionally biased region" description="Basic and acidic residues" evidence="1">
    <location>
        <begin position="86"/>
        <end position="97"/>
    </location>
</feature>
<reference evidence="2 3" key="1">
    <citation type="journal article" date="2013" name="Curr. Biol.">
        <title>The Genome of the Foraminiferan Reticulomyxa filosa.</title>
        <authorList>
            <person name="Glockner G."/>
            <person name="Hulsmann N."/>
            <person name="Schleicher M."/>
            <person name="Noegel A.A."/>
            <person name="Eichinger L."/>
            <person name="Gallinger C."/>
            <person name="Pawlowski J."/>
            <person name="Sierra R."/>
            <person name="Euteneuer U."/>
            <person name="Pillet L."/>
            <person name="Moustafa A."/>
            <person name="Platzer M."/>
            <person name="Groth M."/>
            <person name="Szafranski K."/>
            <person name="Schliwa M."/>
        </authorList>
    </citation>
    <scope>NUCLEOTIDE SEQUENCE [LARGE SCALE GENOMIC DNA]</scope>
</reference>
<dbReference type="Proteomes" id="UP000023152">
    <property type="component" value="Unassembled WGS sequence"/>
</dbReference>
<protein>
    <submittedName>
        <fullName evidence="2">Uncharacterized protein</fullName>
    </submittedName>
</protein>
<evidence type="ECO:0000256" key="1">
    <source>
        <dbReference type="SAM" id="MobiDB-lite"/>
    </source>
</evidence>
<dbReference type="AlphaFoldDB" id="X6NDB4"/>
<organism evidence="2 3">
    <name type="scientific">Reticulomyxa filosa</name>
    <dbReference type="NCBI Taxonomy" id="46433"/>
    <lineage>
        <taxon>Eukaryota</taxon>
        <taxon>Sar</taxon>
        <taxon>Rhizaria</taxon>
        <taxon>Retaria</taxon>
        <taxon>Foraminifera</taxon>
        <taxon>Monothalamids</taxon>
        <taxon>Reticulomyxidae</taxon>
        <taxon>Reticulomyxa</taxon>
    </lineage>
</organism>
<feature type="non-terminal residue" evidence="2">
    <location>
        <position position="1"/>
    </location>
</feature>
<evidence type="ECO:0000313" key="3">
    <source>
        <dbReference type="Proteomes" id="UP000023152"/>
    </source>
</evidence>
<proteinExistence type="predicted"/>
<evidence type="ECO:0000313" key="2">
    <source>
        <dbReference type="EMBL" id="ETO23971.1"/>
    </source>
</evidence>
<accession>X6NDB4</accession>
<name>X6NDB4_RETFI</name>
<feature type="compositionally biased region" description="Basic and acidic residues" evidence="1">
    <location>
        <begin position="66"/>
        <end position="78"/>
    </location>
</feature>
<dbReference type="EMBL" id="ASPP01009558">
    <property type="protein sequence ID" value="ETO23971.1"/>
    <property type="molecule type" value="Genomic_DNA"/>
</dbReference>
<comment type="caution">
    <text evidence="2">The sequence shown here is derived from an EMBL/GenBank/DDBJ whole genome shotgun (WGS) entry which is preliminary data.</text>
</comment>
<feature type="region of interest" description="Disordered" evidence="1">
    <location>
        <begin position="1"/>
        <end position="24"/>
    </location>
</feature>